<organism evidence="1 2">
    <name type="scientific">Arthrobacter methylotrophus</name>
    <dbReference type="NCBI Taxonomy" id="121291"/>
    <lineage>
        <taxon>Bacteria</taxon>
        <taxon>Bacillati</taxon>
        <taxon>Actinomycetota</taxon>
        <taxon>Actinomycetes</taxon>
        <taxon>Micrococcales</taxon>
        <taxon>Micrococcaceae</taxon>
        <taxon>Arthrobacter</taxon>
    </lineage>
</organism>
<sequence>MFGNPIGVGAFKGLDLVLGNPVELLAGNVVVDFRRTLAVRAVGAAQIRRVRNPRGTLFPRSAAEATSFGTGAIELAGAALRTVSEAAALTVTLTMGPVTKRLTVAITKARARIPVTTRTITKRLTITITLTTRPVTKRLTVAITKARARIPITTRTITKRLTVAITKARARIPITTRTITKTTALTIASRLTITITTGSAGSAITVLPGTESSRLAPGIVVGAERAAIATATTEVAAVAAVVLSHDGFLLL</sequence>
<evidence type="ECO:0000313" key="1">
    <source>
        <dbReference type="EMBL" id="MFB9714829.1"/>
    </source>
</evidence>
<protein>
    <submittedName>
        <fullName evidence="1">Uncharacterized protein</fullName>
    </submittedName>
</protein>
<comment type="caution">
    <text evidence="1">The sequence shown here is derived from an EMBL/GenBank/DDBJ whole genome shotgun (WGS) entry which is preliminary data.</text>
</comment>
<proteinExistence type="predicted"/>
<dbReference type="Proteomes" id="UP001589536">
    <property type="component" value="Unassembled WGS sequence"/>
</dbReference>
<gene>
    <name evidence="1" type="ORF">ACFFPI_11925</name>
</gene>
<dbReference type="RefSeq" id="WP_376954382.1">
    <property type="nucleotide sequence ID" value="NZ_JBHMBH010000026.1"/>
</dbReference>
<accession>A0ABV5URX2</accession>
<name>A0ABV5URX2_9MICC</name>
<evidence type="ECO:0000313" key="2">
    <source>
        <dbReference type="Proteomes" id="UP001589536"/>
    </source>
</evidence>
<keyword evidence="2" id="KW-1185">Reference proteome</keyword>
<dbReference type="EMBL" id="JBHMBH010000026">
    <property type="protein sequence ID" value="MFB9714829.1"/>
    <property type="molecule type" value="Genomic_DNA"/>
</dbReference>
<reference evidence="1 2" key="1">
    <citation type="submission" date="2024-09" db="EMBL/GenBank/DDBJ databases">
        <authorList>
            <person name="Sun Q."/>
            <person name="Mori K."/>
        </authorList>
    </citation>
    <scope>NUCLEOTIDE SEQUENCE [LARGE SCALE GENOMIC DNA]</scope>
    <source>
        <strain evidence="1 2">JCM 13519</strain>
    </source>
</reference>